<keyword evidence="1" id="KW-0812">Transmembrane</keyword>
<dbReference type="CDD" id="cd00009">
    <property type="entry name" value="AAA"/>
    <property type="match status" value="1"/>
</dbReference>
<evidence type="ECO:0000313" key="3">
    <source>
        <dbReference type="EMBL" id="GID67657.1"/>
    </source>
</evidence>
<sequence>MSSATVSSRQRRTVTLVLLTLLFATAFWPGRLHWTLVLSLQALLAVVTLTLLVLSHLRSGRPAGTVTRAVTPVFVGREDAIRDIRKQLCDRPAEAVNAMPASVLIHGMPGVGKSALAEAVAHRLERDYPDGLVVVSLDDSTGPVAGRDALTTALRLLGWDERELPPGTPERVSIFRAFTATRRILFVFDAARDPAQLAEVLPKTGGCAVIITSRRNLGPQLGIRSYGLPPPPPAEALAMFHAIASPGGGLPSMEATTRLVEACGRLPAAIQTLATRVVYDELDLDEITEQAQATALLGCAGSDPAAAVPAGIAAEFGRLSPLERRAICLLTLVPTASFGSWVLGPLAGTSASAGDVVATELAGVRLLEPAGRDDHLGLARYRFHPLVRAYAEAQLAQDPSLVVDGHAALDRLAAAYRELAVEKENSGEPVLADDHDPELDWRLTAMLAEPVPDIRVERIRIHLITGRYDAAETLLTELAGTVPAVPDDPRQDLLAHLTAAEIYAELRWPKRAAKHLGRCRALLAHEPDAALFARVDVAAQLTDSDVLGGEATDEYRKTLIVASRLLAADDPGEAIMILARSARREQDDHRQVVTHERLAHAYLALCEAGHDNDVRPLDRAGHHAMLAVLAAERLGDRWRQQLGRLALARALAMAGHRQEATRQATLALATAPDAATPVPPYLDEGRGWVREAKLTG</sequence>
<organism evidence="3 4">
    <name type="scientific">Actinoplanes cyaneus</name>
    <dbReference type="NCBI Taxonomy" id="52696"/>
    <lineage>
        <taxon>Bacteria</taxon>
        <taxon>Bacillati</taxon>
        <taxon>Actinomycetota</taxon>
        <taxon>Actinomycetes</taxon>
        <taxon>Micromonosporales</taxon>
        <taxon>Micromonosporaceae</taxon>
        <taxon>Actinoplanes</taxon>
    </lineage>
</organism>
<dbReference type="InterPro" id="IPR041664">
    <property type="entry name" value="AAA_16"/>
</dbReference>
<feature type="domain" description="Orc1-like AAA ATPase" evidence="2">
    <location>
        <begin position="74"/>
        <end position="141"/>
    </location>
</feature>
<comment type="caution">
    <text evidence="3">The sequence shown here is derived from an EMBL/GenBank/DDBJ whole genome shotgun (WGS) entry which is preliminary data.</text>
</comment>
<dbReference type="SUPFAM" id="SSF52540">
    <property type="entry name" value="P-loop containing nucleoside triphosphate hydrolases"/>
    <property type="match status" value="1"/>
</dbReference>
<dbReference type="EMBL" id="BOMH01000041">
    <property type="protein sequence ID" value="GID67657.1"/>
    <property type="molecule type" value="Genomic_DNA"/>
</dbReference>
<gene>
    <name evidence="3" type="ORF">Acy02nite_55380</name>
</gene>
<dbReference type="Gene3D" id="3.40.50.300">
    <property type="entry name" value="P-loop containing nucleotide triphosphate hydrolases"/>
    <property type="match status" value="1"/>
</dbReference>
<proteinExistence type="predicted"/>
<evidence type="ECO:0000259" key="2">
    <source>
        <dbReference type="Pfam" id="PF13191"/>
    </source>
</evidence>
<dbReference type="PANTHER" id="PTHR47691">
    <property type="entry name" value="REGULATOR-RELATED"/>
    <property type="match status" value="1"/>
</dbReference>
<reference evidence="3" key="1">
    <citation type="submission" date="2021-01" db="EMBL/GenBank/DDBJ databases">
        <title>Whole genome shotgun sequence of Actinoplanes cyaneus NBRC 14990.</title>
        <authorList>
            <person name="Komaki H."/>
            <person name="Tamura T."/>
        </authorList>
    </citation>
    <scope>NUCLEOTIDE SEQUENCE</scope>
    <source>
        <strain evidence="3">NBRC 14990</strain>
    </source>
</reference>
<dbReference type="InterPro" id="IPR027417">
    <property type="entry name" value="P-loop_NTPase"/>
</dbReference>
<dbReference type="AlphaFoldDB" id="A0A919M6E9"/>
<dbReference type="Proteomes" id="UP000619479">
    <property type="component" value="Unassembled WGS sequence"/>
</dbReference>
<keyword evidence="4" id="KW-1185">Reference proteome</keyword>
<name>A0A919M6E9_9ACTN</name>
<feature type="transmembrane region" description="Helical" evidence="1">
    <location>
        <begin position="12"/>
        <end position="28"/>
    </location>
</feature>
<accession>A0A919M6E9</accession>
<keyword evidence="1" id="KW-1133">Transmembrane helix</keyword>
<evidence type="ECO:0000313" key="4">
    <source>
        <dbReference type="Proteomes" id="UP000619479"/>
    </source>
</evidence>
<evidence type="ECO:0000256" key="1">
    <source>
        <dbReference type="SAM" id="Phobius"/>
    </source>
</evidence>
<dbReference type="RefSeq" id="WP_203745615.1">
    <property type="nucleotide sequence ID" value="NZ_BAAAUC010000045.1"/>
</dbReference>
<protein>
    <recommendedName>
        <fullName evidence="2">Orc1-like AAA ATPase domain-containing protein</fullName>
    </recommendedName>
</protein>
<dbReference type="PANTHER" id="PTHR47691:SF3">
    <property type="entry name" value="HTH-TYPE TRANSCRIPTIONAL REGULATOR RV0890C-RELATED"/>
    <property type="match status" value="1"/>
</dbReference>
<keyword evidence="1" id="KW-0472">Membrane</keyword>
<dbReference type="Pfam" id="PF13191">
    <property type="entry name" value="AAA_16"/>
    <property type="match status" value="1"/>
</dbReference>